<dbReference type="InterPro" id="IPR020904">
    <property type="entry name" value="Sc_DH/Rdtase_CS"/>
</dbReference>
<keyword evidence="2" id="KW-0560">Oxidoreductase</keyword>
<dbReference type="PROSITE" id="PS00061">
    <property type="entry name" value="ADH_SHORT"/>
    <property type="match status" value="1"/>
</dbReference>
<accession>A0A4U1BRG3</accession>
<dbReference type="Gene3D" id="3.40.50.720">
    <property type="entry name" value="NAD(P)-binding Rossmann-like Domain"/>
    <property type="match status" value="1"/>
</dbReference>
<comment type="caution">
    <text evidence="3">The sequence shown here is derived from an EMBL/GenBank/DDBJ whole genome shotgun (WGS) entry which is preliminary data.</text>
</comment>
<dbReference type="SUPFAM" id="SSF51735">
    <property type="entry name" value="NAD(P)-binding Rossmann-fold domains"/>
    <property type="match status" value="1"/>
</dbReference>
<evidence type="ECO:0000256" key="2">
    <source>
        <dbReference type="ARBA" id="ARBA00023002"/>
    </source>
</evidence>
<dbReference type="AlphaFoldDB" id="A0A4U1BRG3"/>
<dbReference type="PANTHER" id="PTHR43639:SF1">
    <property type="entry name" value="SHORT-CHAIN DEHYDROGENASE_REDUCTASE FAMILY PROTEIN"/>
    <property type="match status" value="1"/>
</dbReference>
<name>A0A4U1BRG3_9GAMM</name>
<organism evidence="3 4">
    <name type="scientific">Ferrimonas aestuarii</name>
    <dbReference type="NCBI Taxonomy" id="2569539"/>
    <lineage>
        <taxon>Bacteria</taxon>
        <taxon>Pseudomonadati</taxon>
        <taxon>Pseudomonadota</taxon>
        <taxon>Gammaproteobacteria</taxon>
        <taxon>Alteromonadales</taxon>
        <taxon>Ferrimonadaceae</taxon>
        <taxon>Ferrimonas</taxon>
    </lineage>
</organism>
<sequence length="232" mass="25775">MQPIAVITGCGRRLGAYLTEQLLERGYRVYGQYLSSCPKVDDNPDFIATQVDFRDASQVAQWRDQLLTELPRLDLLVNNASMYLPDEAGAPVAQLRSMMQIHVEAPWMLVNALAPLLSSAGGCIVNLTDIYIHHPNEHCSAYCASKAALDNLSQSWAKQLAPKVRVNTIEPGPILFLDEHSDAYRQQILAKTPLKVEGGLEPIWQALWMMLNNPYMTGARIKVDGGRSLAQL</sequence>
<dbReference type="Proteomes" id="UP000305675">
    <property type="component" value="Unassembled WGS sequence"/>
</dbReference>
<evidence type="ECO:0000313" key="3">
    <source>
        <dbReference type="EMBL" id="TKB58193.1"/>
    </source>
</evidence>
<dbReference type="PRINTS" id="PR00080">
    <property type="entry name" value="SDRFAMILY"/>
</dbReference>
<evidence type="ECO:0000313" key="4">
    <source>
        <dbReference type="Proteomes" id="UP000305675"/>
    </source>
</evidence>
<dbReference type="PANTHER" id="PTHR43639">
    <property type="entry name" value="OXIDOREDUCTASE, SHORT-CHAIN DEHYDROGENASE/REDUCTASE FAMILY (AFU_ORTHOLOGUE AFUA_5G02870)"/>
    <property type="match status" value="1"/>
</dbReference>
<protein>
    <submittedName>
        <fullName evidence="3">SDR family NAD(P)-dependent oxidoreductase</fullName>
    </submittedName>
</protein>
<dbReference type="GO" id="GO:0016491">
    <property type="term" value="F:oxidoreductase activity"/>
    <property type="evidence" value="ECO:0007669"/>
    <property type="project" value="UniProtKB-KW"/>
</dbReference>
<gene>
    <name evidence="3" type="ORF">FCL42_00055</name>
</gene>
<comment type="similarity">
    <text evidence="1">Belongs to the short-chain dehydrogenases/reductases (SDR) family.</text>
</comment>
<dbReference type="Pfam" id="PF13561">
    <property type="entry name" value="adh_short_C2"/>
    <property type="match status" value="1"/>
</dbReference>
<keyword evidence="4" id="KW-1185">Reference proteome</keyword>
<reference evidence="3 4" key="1">
    <citation type="submission" date="2019-04" db="EMBL/GenBank/DDBJ databases">
        <authorList>
            <person name="Hwang J.C."/>
        </authorList>
    </citation>
    <scope>NUCLEOTIDE SEQUENCE [LARGE SCALE GENOMIC DNA]</scope>
    <source>
        <strain evidence="3 4">IMCC35002</strain>
    </source>
</reference>
<evidence type="ECO:0000256" key="1">
    <source>
        <dbReference type="ARBA" id="ARBA00006484"/>
    </source>
</evidence>
<dbReference type="PRINTS" id="PR00081">
    <property type="entry name" value="GDHRDH"/>
</dbReference>
<dbReference type="InterPro" id="IPR036291">
    <property type="entry name" value="NAD(P)-bd_dom_sf"/>
</dbReference>
<proteinExistence type="inferred from homology"/>
<dbReference type="EMBL" id="SWCJ01000001">
    <property type="protein sequence ID" value="TKB58193.1"/>
    <property type="molecule type" value="Genomic_DNA"/>
</dbReference>
<dbReference type="RefSeq" id="WP_136861341.1">
    <property type="nucleotide sequence ID" value="NZ_SWCJ01000001.1"/>
</dbReference>
<dbReference type="InterPro" id="IPR002347">
    <property type="entry name" value="SDR_fam"/>
</dbReference>
<dbReference type="OrthoDB" id="9793499at2"/>